<dbReference type="InterPro" id="IPR050109">
    <property type="entry name" value="HTH-type_TetR-like_transc_reg"/>
</dbReference>
<dbReference type="PROSITE" id="PS50977">
    <property type="entry name" value="HTH_TETR_2"/>
    <property type="match status" value="1"/>
</dbReference>
<keyword evidence="2 4" id="KW-0238">DNA-binding</keyword>
<keyword evidence="7" id="KW-1185">Reference proteome</keyword>
<gene>
    <name evidence="6" type="ORF">GCM10022252_64780</name>
</gene>
<dbReference type="InterPro" id="IPR009057">
    <property type="entry name" value="Homeodomain-like_sf"/>
</dbReference>
<evidence type="ECO:0000313" key="7">
    <source>
        <dbReference type="Proteomes" id="UP001501251"/>
    </source>
</evidence>
<accession>A0ABP8BEN2</accession>
<dbReference type="Proteomes" id="UP001501251">
    <property type="component" value="Unassembled WGS sequence"/>
</dbReference>
<dbReference type="PANTHER" id="PTHR30055:SF238">
    <property type="entry name" value="MYCOFACTOCIN BIOSYNTHESIS TRANSCRIPTIONAL REGULATOR MFTR-RELATED"/>
    <property type="match status" value="1"/>
</dbReference>
<evidence type="ECO:0000256" key="4">
    <source>
        <dbReference type="PROSITE-ProRule" id="PRU00335"/>
    </source>
</evidence>
<evidence type="ECO:0000313" key="6">
    <source>
        <dbReference type="EMBL" id="GAA4204988.1"/>
    </source>
</evidence>
<dbReference type="InterPro" id="IPR036271">
    <property type="entry name" value="Tet_transcr_reg_TetR-rel_C_sf"/>
</dbReference>
<dbReference type="Gene3D" id="1.10.357.10">
    <property type="entry name" value="Tetracycline Repressor, domain 2"/>
    <property type="match status" value="1"/>
</dbReference>
<feature type="DNA-binding region" description="H-T-H motif" evidence="4">
    <location>
        <begin position="40"/>
        <end position="59"/>
    </location>
</feature>
<evidence type="ECO:0000256" key="2">
    <source>
        <dbReference type="ARBA" id="ARBA00023125"/>
    </source>
</evidence>
<organism evidence="6 7">
    <name type="scientific">Streptosporangium oxazolinicum</name>
    <dbReference type="NCBI Taxonomy" id="909287"/>
    <lineage>
        <taxon>Bacteria</taxon>
        <taxon>Bacillati</taxon>
        <taxon>Actinomycetota</taxon>
        <taxon>Actinomycetes</taxon>
        <taxon>Streptosporangiales</taxon>
        <taxon>Streptosporangiaceae</taxon>
        <taxon>Streptosporangium</taxon>
    </lineage>
</organism>
<dbReference type="Pfam" id="PF00440">
    <property type="entry name" value="TetR_N"/>
    <property type="match status" value="1"/>
</dbReference>
<dbReference type="SUPFAM" id="SSF48498">
    <property type="entry name" value="Tetracyclin repressor-like, C-terminal domain"/>
    <property type="match status" value="1"/>
</dbReference>
<dbReference type="InterPro" id="IPR001647">
    <property type="entry name" value="HTH_TetR"/>
</dbReference>
<reference evidence="7" key="1">
    <citation type="journal article" date="2019" name="Int. J. Syst. Evol. Microbiol.">
        <title>The Global Catalogue of Microorganisms (GCM) 10K type strain sequencing project: providing services to taxonomists for standard genome sequencing and annotation.</title>
        <authorList>
            <consortium name="The Broad Institute Genomics Platform"/>
            <consortium name="The Broad Institute Genome Sequencing Center for Infectious Disease"/>
            <person name="Wu L."/>
            <person name="Ma J."/>
        </authorList>
    </citation>
    <scope>NUCLEOTIDE SEQUENCE [LARGE SCALE GENOMIC DNA]</scope>
    <source>
        <strain evidence="7">JCM 17388</strain>
    </source>
</reference>
<name>A0ABP8BEN2_9ACTN</name>
<keyword evidence="3" id="KW-0804">Transcription</keyword>
<protein>
    <submittedName>
        <fullName evidence="6">TetR/AcrR family transcriptional regulator</fullName>
    </submittedName>
</protein>
<dbReference type="EMBL" id="BAABAQ010000014">
    <property type="protein sequence ID" value="GAA4204988.1"/>
    <property type="molecule type" value="Genomic_DNA"/>
</dbReference>
<comment type="caution">
    <text evidence="6">The sequence shown here is derived from an EMBL/GenBank/DDBJ whole genome shotgun (WGS) entry which is preliminary data.</text>
</comment>
<evidence type="ECO:0000256" key="1">
    <source>
        <dbReference type="ARBA" id="ARBA00023015"/>
    </source>
</evidence>
<evidence type="ECO:0000256" key="3">
    <source>
        <dbReference type="ARBA" id="ARBA00023163"/>
    </source>
</evidence>
<keyword evidence="1" id="KW-0805">Transcription regulation</keyword>
<proteinExistence type="predicted"/>
<feature type="domain" description="HTH tetR-type" evidence="5">
    <location>
        <begin position="17"/>
        <end position="77"/>
    </location>
</feature>
<dbReference type="SUPFAM" id="SSF46689">
    <property type="entry name" value="Homeodomain-like"/>
    <property type="match status" value="1"/>
</dbReference>
<evidence type="ECO:0000259" key="5">
    <source>
        <dbReference type="PROSITE" id="PS50977"/>
    </source>
</evidence>
<dbReference type="PANTHER" id="PTHR30055">
    <property type="entry name" value="HTH-TYPE TRANSCRIPTIONAL REGULATOR RUTR"/>
    <property type="match status" value="1"/>
</dbReference>
<sequence>MMSPRKAAALRDGEGDRSLREHLIAAAGRLMAQRGTAGLTVRDIAREARVADGVLYNHFAGKEELLALALHTHVQTVERELDEPPIRAGSGTVEDNLRVYLARGLALHAAILPSFAGLLAQPEVLVRFANLPNPVAGGRGLRADLALYLRAERDLGRLAPDANPEAAATMIIGACHELLLPHLFRGGAATGLEIPPGFVEDLLTTVLNGIGPAHTP</sequence>
<dbReference type="PRINTS" id="PR00455">
    <property type="entry name" value="HTHTETR"/>
</dbReference>